<organism evidence="1 2">
    <name type="scientific">Sungouiella intermedia</name>
    <dbReference type="NCBI Taxonomy" id="45354"/>
    <lineage>
        <taxon>Eukaryota</taxon>
        <taxon>Fungi</taxon>
        <taxon>Dikarya</taxon>
        <taxon>Ascomycota</taxon>
        <taxon>Saccharomycotina</taxon>
        <taxon>Pichiomycetes</taxon>
        <taxon>Metschnikowiaceae</taxon>
        <taxon>Sungouiella</taxon>
    </lineage>
</organism>
<accession>A0A1L0C229</accession>
<evidence type="ECO:0000313" key="2">
    <source>
        <dbReference type="Proteomes" id="UP000182259"/>
    </source>
</evidence>
<protein>
    <submittedName>
        <fullName evidence="1">CIC11C00000002401</fullName>
    </submittedName>
</protein>
<dbReference type="EMBL" id="LT635768">
    <property type="protein sequence ID" value="SGZ57657.1"/>
    <property type="molecule type" value="Genomic_DNA"/>
</dbReference>
<evidence type="ECO:0000313" key="1">
    <source>
        <dbReference type="EMBL" id="SGZ57657.1"/>
    </source>
</evidence>
<name>A0A1L0C229_9ASCO</name>
<dbReference type="AlphaFoldDB" id="A0A1L0C229"/>
<reference evidence="1 2" key="1">
    <citation type="submission" date="2016-10" db="EMBL/GenBank/DDBJ databases">
        <authorList>
            <person name="de Groot N.N."/>
        </authorList>
    </citation>
    <scope>NUCLEOTIDE SEQUENCE [LARGE SCALE GENOMIC DNA]</scope>
    <source>
        <strain evidence="1 2">PYCC 4715</strain>
    </source>
</reference>
<proteinExistence type="predicted"/>
<sequence>MSGNFILAPDGSGRQHFISRSFGPLFTICLSVHLGLSIRFDSIRRPGVCGVDAQCTVLRPQPVTDHLYLKDEMAKKLHTCHGIHFDATQTLTVPPPDPKSGGYPHQALI</sequence>
<gene>
    <name evidence="1" type="ORF">SAMEA4029009_CIC11G00000002401</name>
</gene>
<dbReference type="Proteomes" id="UP000182259">
    <property type="component" value="Chromosome V"/>
</dbReference>